<dbReference type="PANTHER" id="PTHR47706:SF7">
    <property type="entry name" value="CIPA-LIKE, PUTATIVE (AFU_ORTHOLOGUE AFUA_1G01630)-RELATED"/>
    <property type="match status" value="1"/>
</dbReference>
<organism evidence="4 5">
    <name type="scientific">Extremus antarcticus</name>
    <dbReference type="NCBI Taxonomy" id="702011"/>
    <lineage>
        <taxon>Eukaryota</taxon>
        <taxon>Fungi</taxon>
        <taxon>Dikarya</taxon>
        <taxon>Ascomycota</taxon>
        <taxon>Pezizomycotina</taxon>
        <taxon>Dothideomycetes</taxon>
        <taxon>Dothideomycetidae</taxon>
        <taxon>Mycosphaerellales</taxon>
        <taxon>Extremaceae</taxon>
        <taxon>Extremus</taxon>
    </lineage>
</organism>
<dbReference type="CDD" id="cd05259">
    <property type="entry name" value="PCBER_SDR_a"/>
    <property type="match status" value="1"/>
</dbReference>
<dbReference type="Pfam" id="PF05368">
    <property type="entry name" value="NmrA"/>
    <property type="match status" value="1"/>
</dbReference>
<keyword evidence="5" id="KW-1185">Reference proteome</keyword>
<accession>A0AAJ0GJH5</accession>
<dbReference type="PANTHER" id="PTHR47706">
    <property type="entry name" value="NMRA-LIKE FAMILY PROTEIN"/>
    <property type="match status" value="1"/>
</dbReference>
<dbReference type="InterPro" id="IPR036291">
    <property type="entry name" value="NAD(P)-bd_dom_sf"/>
</dbReference>
<evidence type="ECO:0000256" key="2">
    <source>
        <dbReference type="ARBA" id="ARBA00023002"/>
    </source>
</evidence>
<gene>
    <name evidence="4" type="ORF">LTR09_000354</name>
</gene>
<dbReference type="Gene3D" id="3.40.50.720">
    <property type="entry name" value="NAD(P)-binding Rossmann-like Domain"/>
    <property type="match status" value="1"/>
</dbReference>
<reference evidence="4" key="1">
    <citation type="submission" date="2023-04" db="EMBL/GenBank/DDBJ databases">
        <title>Black Yeasts Isolated from many extreme environments.</title>
        <authorList>
            <person name="Coleine C."/>
            <person name="Stajich J.E."/>
            <person name="Selbmann L."/>
        </authorList>
    </citation>
    <scope>NUCLEOTIDE SEQUENCE</scope>
    <source>
        <strain evidence="4">CCFEE 5312</strain>
    </source>
</reference>
<dbReference type="InterPro" id="IPR051609">
    <property type="entry name" value="NmrA/Isoflavone_reductase-like"/>
</dbReference>
<sequence length="316" mass="34450">MSDVAKNIAFVGGSGNLGSRTLDAILKHGKHNVTAITRASSTSSFPASVTVKKGDYKDEAWLQSVLEGQDVLIVMMGFSGLSDEHNFYRAAAKAGVKYVLPSEYGMASANDAVVKAAPILQMKRDNHNLIKSLGMKWIGVVTNQWIDYCITYGVFDILTPERKARLYADGLPFNTTTMAQAAAGISNMLCLTKSEIDEEFANNYLYISSFKVTQPEIFESILRVTGAKEDEWQIERMTAQELVDEGWRMVGDGDQAGHFKIIFGIAYKKDLGGDYSDLVHNERLGLGTEDLDTVVKAAVDAAKPGGWTAGQTLKGV</sequence>
<evidence type="ECO:0000313" key="5">
    <source>
        <dbReference type="Proteomes" id="UP001271007"/>
    </source>
</evidence>
<dbReference type="InterPro" id="IPR008030">
    <property type="entry name" value="NmrA-like"/>
</dbReference>
<keyword evidence="1" id="KW-0521">NADP</keyword>
<dbReference type="InterPro" id="IPR045312">
    <property type="entry name" value="PCBER-like"/>
</dbReference>
<name>A0AAJ0GJH5_9PEZI</name>
<feature type="domain" description="NmrA-like" evidence="3">
    <location>
        <begin position="6"/>
        <end position="241"/>
    </location>
</feature>
<dbReference type="EMBL" id="JAWDJX010000001">
    <property type="protein sequence ID" value="KAK3058789.1"/>
    <property type="molecule type" value="Genomic_DNA"/>
</dbReference>
<evidence type="ECO:0000313" key="4">
    <source>
        <dbReference type="EMBL" id="KAK3058789.1"/>
    </source>
</evidence>
<dbReference type="AlphaFoldDB" id="A0AAJ0GJH5"/>
<protein>
    <recommendedName>
        <fullName evidence="3">NmrA-like domain-containing protein</fullName>
    </recommendedName>
</protein>
<comment type="caution">
    <text evidence="4">The sequence shown here is derived from an EMBL/GenBank/DDBJ whole genome shotgun (WGS) entry which is preliminary data.</text>
</comment>
<evidence type="ECO:0000256" key="1">
    <source>
        <dbReference type="ARBA" id="ARBA00022857"/>
    </source>
</evidence>
<dbReference type="SUPFAM" id="SSF51735">
    <property type="entry name" value="NAD(P)-binding Rossmann-fold domains"/>
    <property type="match status" value="1"/>
</dbReference>
<dbReference type="GO" id="GO:0016491">
    <property type="term" value="F:oxidoreductase activity"/>
    <property type="evidence" value="ECO:0007669"/>
    <property type="project" value="UniProtKB-KW"/>
</dbReference>
<keyword evidence="2" id="KW-0560">Oxidoreductase</keyword>
<dbReference type="Proteomes" id="UP001271007">
    <property type="component" value="Unassembled WGS sequence"/>
</dbReference>
<evidence type="ECO:0000259" key="3">
    <source>
        <dbReference type="Pfam" id="PF05368"/>
    </source>
</evidence>
<proteinExistence type="predicted"/>